<reference evidence="2" key="1">
    <citation type="submission" date="2014-11" db="EMBL/GenBank/DDBJ databases">
        <authorList>
            <person name="Otto D Thomas"/>
            <person name="Naeem Raeece"/>
        </authorList>
    </citation>
    <scope>NUCLEOTIDE SEQUENCE</scope>
</reference>
<dbReference type="EMBL" id="CDMZ01002253">
    <property type="protein sequence ID" value="CEM41530.1"/>
    <property type="molecule type" value="Genomic_DNA"/>
</dbReference>
<sequence length="343" mass="37414">MMPLPPKDTLKLWNVSGGAYRTKEAEDTLYERISCRRGEREGEGQEAESRLPAERPLAFVVCLLGVYGSMNVGCICRMASVCGCEKVILIGAGKLDECSLVDAERWMCVERLDAPIQDDEKGADTQDQCDKGDTSAGVSMKVPARHEKERRDGSDKRELVERVCADVTDPEGASRNVPRSSPPLEGGQTSSSSFSSSSSSSSVSELFWEKMREERLWPIPIETGGASLSLVEGEETREWEQILGPIFSQGLRPCLCLGGEGEGIPSWLRPGNGREEVAEAEEFGEGGQLKKETCIHETGKEDRLPVQFISIPMSSTRSVASLNVSAAAAIAILEVNQMIHMNK</sequence>
<dbReference type="VEuPathDB" id="CryptoDB:Cvel_26083"/>
<evidence type="ECO:0000256" key="1">
    <source>
        <dbReference type="SAM" id="MobiDB-lite"/>
    </source>
</evidence>
<protein>
    <submittedName>
        <fullName evidence="2">Uncharacterized protein</fullName>
    </submittedName>
</protein>
<accession>A0A0G4HBZ9</accession>
<proteinExistence type="predicted"/>
<evidence type="ECO:0000313" key="2">
    <source>
        <dbReference type="EMBL" id="CEM41530.1"/>
    </source>
</evidence>
<feature type="compositionally biased region" description="Low complexity" evidence="1">
    <location>
        <begin position="190"/>
        <end position="200"/>
    </location>
</feature>
<name>A0A0G4HBZ9_9ALVE</name>
<dbReference type="AlphaFoldDB" id="A0A0G4HBZ9"/>
<gene>
    <name evidence="2" type="ORF">Cvel_26083</name>
</gene>
<feature type="region of interest" description="Disordered" evidence="1">
    <location>
        <begin position="119"/>
        <end position="200"/>
    </location>
</feature>
<feature type="compositionally biased region" description="Basic and acidic residues" evidence="1">
    <location>
        <begin position="144"/>
        <end position="164"/>
    </location>
</feature>
<organism evidence="2">
    <name type="scientific">Chromera velia CCMP2878</name>
    <dbReference type="NCBI Taxonomy" id="1169474"/>
    <lineage>
        <taxon>Eukaryota</taxon>
        <taxon>Sar</taxon>
        <taxon>Alveolata</taxon>
        <taxon>Colpodellida</taxon>
        <taxon>Chromeraceae</taxon>
        <taxon>Chromera</taxon>
    </lineage>
</organism>
<dbReference type="InterPro" id="IPR029026">
    <property type="entry name" value="tRNA_m1G_MTases_N"/>
</dbReference>
<dbReference type="Gene3D" id="3.40.1280.10">
    <property type="match status" value="1"/>
</dbReference>
<feature type="compositionally biased region" description="Basic and acidic residues" evidence="1">
    <location>
        <begin position="119"/>
        <end position="133"/>
    </location>
</feature>